<proteinExistence type="predicted"/>
<keyword evidence="9" id="KW-1185">Reference proteome</keyword>
<dbReference type="InterPro" id="IPR000719">
    <property type="entry name" value="Prot_kinase_dom"/>
</dbReference>
<dbReference type="InterPro" id="IPR018391">
    <property type="entry name" value="PQQ_b-propeller_rpt"/>
</dbReference>
<dbReference type="SUPFAM" id="SSF56112">
    <property type="entry name" value="Protein kinase-like (PK-like)"/>
    <property type="match status" value="1"/>
</dbReference>
<dbReference type="PROSITE" id="PS00108">
    <property type="entry name" value="PROTEIN_KINASE_ST"/>
    <property type="match status" value="1"/>
</dbReference>
<evidence type="ECO:0000256" key="5">
    <source>
        <dbReference type="PROSITE-ProRule" id="PRU10141"/>
    </source>
</evidence>
<dbReference type="InterPro" id="IPR017441">
    <property type="entry name" value="Protein_kinase_ATP_BS"/>
</dbReference>
<evidence type="ECO:0000256" key="6">
    <source>
        <dbReference type="SAM" id="MobiDB-lite"/>
    </source>
</evidence>
<dbReference type="InterPro" id="IPR011009">
    <property type="entry name" value="Kinase-like_dom_sf"/>
</dbReference>
<evidence type="ECO:0000256" key="3">
    <source>
        <dbReference type="ARBA" id="ARBA00022777"/>
    </source>
</evidence>
<dbReference type="PANTHER" id="PTHR43289">
    <property type="entry name" value="MITOGEN-ACTIVATED PROTEIN KINASE KINASE KINASE 20-RELATED"/>
    <property type="match status" value="1"/>
</dbReference>
<evidence type="ECO:0000313" key="9">
    <source>
        <dbReference type="Proteomes" id="UP001500503"/>
    </source>
</evidence>
<evidence type="ECO:0000313" key="8">
    <source>
        <dbReference type="EMBL" id="GAA4485294.1"/>
    </source>
</evidence>
<dbReference type="InterPro" id="IPR008271">
    <property type="entry name" value="Ser/Thr_kinase_AS"/>
</dbReference>
<dbReference type="CDD" id="cd14014">
    <property type="entry name" value="STKc_PknB_like"/>
    <property type="match status" value="1"/>
</dbReference>
<name>A0ABP8PF94_9ACTN</name>
<dbReference type="Proteomes" id="UP001500503">
    <property type="component" value="Unassembled WGS sequence"/>
</dbReference>
<dbReference type="InterPro" id="IPR011047">
    <property type="entry name" value="Quinoprotein_ADH-like_sf"/>
</dbReference>
<dbReference type="InterPro" id="IPR015943">
    <property type="entry name" value="WD40/YVTN_repeat-like_dom_sf"/>
</dbReference>
<feature type="region of interest" description="Disordered" evidence="6">
    <location>
        <begin position="310"/>
        <end position="336"/>
    </location>
</feature>
<dbReference type="Gene3D" id="2.40.128.630">
    <property type="match status" value="1"/>
</dbReference>
<feature type="region of interest" description="Disordered" evidence="6">
    <location>
        <begin position="358"/>
        <end position="386"/>
    </location>
</feature>
<keyword evidence="4 5" id="KW-0067">ATP-binding</keyword>
<protein>
    <recommendedName>
        <fullName evidence="7">Protein kinase domain-containing protein</fullName>
    </recommendedName>
</protein>
<evidence type="ECO:0000259" key="7">
    <source>
        <dbReference type="PROSITE" id="PS50011"/>
    </source>
</evidence>
<dbReference type="Gene3D" id="2.130.10.10">
    <property type="entry name" value="YVTN repeat-like/Quinoprotein amine dehydrogenase"/>
    <property type="match status" value="1"/>
</dbReference>
<reference evidence="9" key="1">
    <citation type="journal article" date="2019" name="Int. J. Syst. Evol. Microbiol.">
        <title>The Global Catalogue of Microorganisms (GCM) 10K type strain sequencing project: providing services to taxonomists for standard genome sequencing and annotation.</title>
        <authorList>
            <consortium name="The Broad Institute Genomics Platform"/>
            <consortium name="The Broad Institute Genome Sequencing Center for Infectious Disease"/>
            <person name="Wu L."/>
            <person name="Ma J."/>
        </authorList>
    </citation>
    <scope>NUCLEOTIDE SEQUENCE [LARGE SCALE GENOMIC DNA]</scope>
    <source>
        <strain evidence="9">JCM 17933</strain>
    </source>
</reference>
<dbReference type="Gene3D" id="1.10.510.10">
    <property type="entry name" value="Transferase(Phosphotransferase) domain 1"/>
    <property type="match status" value="1"/>
</dbReference>
<dbReference type="SUPFAM" id="SSF50998">
    <property type="entry name" value="Quinoprotein alcohol dehydrogenase-like"/>
    <property type="match status" value="2"/>
</dbReference>
<dbReference type="PROSITE" id="PS00107">
    <property type="entry name" value="PROTEIN_KINASE_ATP"/>
    <property type="match status" value="1"/>
</dbReference>
<accession>A0ABP8PF94</accession>
<dbReference type="InterPro" id="IPR002372">
    <property type="entry name" value="PQQ_rpt_dom"/>
</dbReference>
<dbReference type="Pfam" id="PF13360">
    <property type="entry name" value="PQQ_2"/>
    <property type="match status" value="1"/>
</dbReference>
<dbReference type="RefSeq" id="WP_345457987.1">
    <property type="nucleotide sequence ID" value="NZ_BAABHF010000009.1"/>
</dbReference>
<comment type="caution">
    <text evidence="8">The sequence shown here is derived from an EMBL/GenBank/DDBJ whole genome shotgun (WGS) entry which is preliminary data.</text>
</comment>
<evidence type="ECO:0000256" key="1">
    <source>
        <dbReference type="ARBA" id="ARBA00022679"/>
    </source>
</evidence>
<keyword evidence="3" id="KW-0418">Kinase</keyword>
<gene>
    <name evidence="8" type="ORF">GCM10023191_009760</name>
</gene>
<dbReference type="SMART" id="SM00564">
    <property type="entry name" value="PQQ"/>
    <property type="match status" value="7"/>
</dbReference>
<sequence>MEPRQPGDPARVGPYRVLARLGEGGMGVVYLARSRSGQKVAVKVIRADFTDDFEYRERFRREVHAARKVTGAFIARVLEDESNPKNEPPWLATEYLPGLSLREAVHWFGGLPPDAVRALAAGLAEALTAIHRAGVVHRDLKPENVLLTAGGPRVIDFGIARPDDAGTMTRAGVPVGTPGYMSPEQASGGRVGPESDLFALGTVLAYAATGREPFGSGSVHSKLYRVRNIRADLGGISEPWLLDLIAGCHQKKPGRRPSAAQVVKRLGALDDGVPSLQGTRWLPAPVAEAIDRRTAEARGLPEFPVAPSRHAANDAATVQTPEAAPVDGGRDAARPRRPSRRMLLGGMGALGVVALTADGVLPPPRDEGSGRRPVRSSRVPPRPSPPVALRWRRKVSDYYPNLIVSDGVVLAKEYAPIGVLRALDPHTGRTLWKRDTYGNPMAFGDVVYQVPADENRLLALRGSSGATLWSHPLSRSGAEFPSTVVVTESAVCYGVTRLTAIDAHDRRLLWTAGVNSQYGLSAGAGIVAAASKKTFVGLSARSGRVRWTYDMDHGFSPMIGYGMVFVWDRHMTLHTLRARDGTLVWKRPDSGYEFPLQNGHLPLWRGNLYVGRPDGIVLALRAATGELVWWRRFGHGEGASYDRVNTLGLYGGTLYVGCTDRHAYAVNPADGRVLWSHGADLTLTSAPVGVAGLAFIGTKDGYVEALGPPSNTPSHSGGTRAHP</sequence>
<dbReference type="EMBL" id="BAABHF010000009">
    <property type="protein sequence ID" value="GAA4485294.1"/>
    <property type="molecule type" value="Genomic_DNA"/>
</dbReference>
<dbReference type="Gene3D" id="3.30.200.20">
    <property type="entry name" value="Phosphorylase Kinase, domain 1"/>
    <property type="match status" value="1"/>
</dbReference>
<dbReference type="SMART" id="SM00220">
    <property type="entry name" value="S_TKc"/>
    <property type="match status" value="1"/>
</dbReference>
<evidence type="ECO:0000256" key="4">
    <source>
        <dbReference type="ARBA" id="ARBA00022840"/>
    </source>
</evidence>
<organism evidence="8 9">
    <name type="scientific">Actinoallomurus oryzae</name>
    <dbReference type="NCBI Taxonomy" id="502180"/>
    <lineage>
        <taxon>Bacteria</taxon>
        <taxon>Bacillati</taxon>
        <taxon>Actinomycetota</taxon>
        <taxon>Actinomycetes</taxon>
        <taxon>Streptosporangiales</taxon>
        <taxon>Thermomonosporaceae</taxon>
        <taxon>Actinoallomurus</taxon>
    </lineage>
</organism>
<dbReference type="PANTHER" id="PTHR43289:SF34">
    <property type="entry name" value="SERINE_THREONINE-PROTEIN KINASE YBDM-RELATED"/>
    <property type="match status" value="1"/>
</dbReference>
<keyword evidence="1" id="KW-0808">Transferase</keyword>
<dbReference type="Pfam" id="PF00069">
    <property type="entry name" value="Pkinase"/>
    <property type="match status" value="1"/>
</dbReference>
<feature type="domain" description="Protein kinase" evidence="7">
    <location>
        <begin position="15"/>
        <end position="276"/>
    </location>
</feature>
<feature type="binding site" evidence="5">
    <location>
        <position position="43"/>
    </location>
    <ligand>
        <name>ATP</name>
        <dbReference type="ChEBI" id="CHEBI:30616"/>
    </ligand>
</feature>
<dbReference type="PROSITE" id="PS50011">
    <property type="entry name" value="PROTEIN_KINASE_DOM"/>
    <property type="match status" value="1"/>
</dbReference>
<evidence type="ECO:0000256" key="2">
    <source>
        <dbReference type="ARBA" id="ARBA00022741"/>
    </source>
</evidence>
<keyword evidence="2 5" id="KW-0547">Nucleotide-binding</keyword>